<comment type="caution">
    <text evidence="2">The sequence shown here is derived from an EMBL/GenBank/DDBJ whole genome shotgun (WGS) entry which is preliminary data.</text>
</comment>
<reference evidence="2 3" key="1">
    <citation type="journal article" date="2016" name="Nat. Commun.">
        <title>Extremotolerant tardigrade genome and improved radiotolerance of human cultured cells by tardigrade-unique protein.</title>
        <authorList>
            <person name="Hashimoto T."/>
            <person name="Horikawa D.D."/>
            <person name="Saito Y."/>
            <person name="Kuwahara H."/>
            <person name="Kozuka-Hata H."/>
            <person name="Shin-I T."/>
            <person name="Minakuchi Y."/>
            <person name="Ohishi K."/>
            <person name="Motoyama A."/>
            <person name="Aizu T."/>
            <person name="Enomoto A."/>
            <person name="Kondo K."/>
            <person name="Tanaka S."/>
            <person name="Hara Y."/>
            <person name="Koshikawa S."/>
            <person name="Sagara H."/>
            <person name="Miura T."/>
            <person name="Yokobori S."/>
            <person name="Miyagawa K."/>
            <person name="Suzuki Y."/>
            <person name="Kubo T."/>
            <person name="Oyama M."/>
            <person name="Kohara Y."/>
            <person name="Fujiyama A."/>
            <person name="Arakawa K."/>
            <person name="Katayama T."/>
            <person name="Toyoda A."/>
            <person name="Kunieda T."/>
        </authorList>
    </citation>
    <scope>NUCLEOTIDE SEQUENCE [LARGE SCALE GENOMIC DNA]</scope>
    <source>
        <strain evidence="2 3">YOKOZUNA-1</strain>
    </source>
</reference>
<feature type="chain" id="PRO_5008897475" evidence="1">
    <location>
        <begin position="24"/>
        <end position="219"/>
    </location>
</feature>
<evidence type="ECO:0000313" key="3">
    <source>
        <dbReference type="Proteomes" id="UP000186922"/>
    </source>
</evidence>
<dbReference type="EMBL" id="BDGG01000001">
    <property type="protein sequence ID" value="GAU88373.1"/>
    <property type="molecule type" value="Genomic_DNA"/>
</dbReference>
<dbReference type="OrthoDB" id="10027582at2759"/>
<name>A0A1D1UPT8_RAMVA</name>
<proteinExistence type="predicted"/>
<dbReference type="AlphaFoldDB" id="A0A1D1UPT8"/>
<organism evidence="2 3">
    <name type="scientific">Ramazzottius varieornatus</name>
    <name type="common">Water bear</name>
    <name type="synonym">Tardigrade</name>
    <dbReference type="NCBI Taxonomy" id="947166"/>
    <lineage>
        <taxon>Eukaryota</taxon>
        <taxon>Metazoa</taxon>
        <taxon>Ecdysozoa</taxon>
        <taxon>Tardigrada</taxon>
        <taxon>Eutardigrada</taxon>
        <taxon>Parachela</taxon>
        <taxon>Hypsibioidea</taxon>
        <taxon>Ramazzottiidae</taxon>
        <taxon>Ramazzottius</taxon>
    </lineage>
</organism>
<protein>
    <submittedName>
        <fullName evidence="2">Uncharacterized protein</fullName>
    </submittedName>
</protein>
<evidence type="ECO:0000256" key="1">
    <source>
        <dbReference type="SAM" id="SignalP"/>
    </source>
</evidence>
<dbReference type="Proteomes" id="UP000186922">
    <property type="component" value="Unassembled WGS sequence"/>
</dbReference>
<evidence type="ECO:0000313" key="2">
    <source>
        <dbReference type="EMBL" id="GAU88373.1"/>
    </source>
</evidence>
<gene>
    <name evidence="2" type="primary">RvY_01082</name>
    <name evidence="2" type="synonym">RvY_01082.1</name>
    <name evidence="2" type="ORF">RvY_01082-1</name>
</gene>
<keyword evidence="1" id="KW-0732">Signal</keyword>
<sequence>MDLDRATFLIFALLSALIRSCFAIPGLIDLGQSLSDKKYPEVQGYFRVEANIIQMKNPRGTTRYYMPCDLIPGYCDPRITVAIDYETPNNDAGKDSVPFSRYVQVFDGSRLADVEINKIVSKDICGKSTRKINVRVHAIDKDILSDDLIDDFRCYIYTTDPPANKEANASWSAEQTCEGHNGSHKIIWKYRWFFIPEAECRETAGSSGIIRRIIPFIGK</sequence>
<accession>A0A1D1UPT8</accession>
<feature type="signal peptide" evidence="1">
    <location>
        <begin position="1"/>
        <end position="23"/>
    </location>
</feature>
<keyword evidence="3" id="KW-1185">Reference proteome</keyword>